<protein>
    <submittedName>
        <fullName evidence="1">Uncharacterized protein</fullName>
    </submittedName>
</protein>
<organism evidence="1 2">
    <name type="scientific">Portunus trituberculatus</name>
    <name type="common">Swimming crab</name>
    <name type="synonym">Neptunus trituberculatus</name>
    <dbReference type="NCBI Taxonomy" id="210409"/>
    <lineage>
        <taxon>Eukaryota</taxon>
        <taxon>Metazoa</taxon>
        <taxon>Ecdysozoa</taxon>
        <taxon>Arthropoda</taxon>
        <taxon>Crustacea</taxon>
        <taxon>Multicrustacea</taxon>
        <taxon>Malacostraca</taxon>
        <taxon>Eumalacostraca</taxon>
        <taxon>Eucarida</taxon>
        <taxon>Decapoda</taxon>
        <taxon>Pleocyemata</taxon>
        <taxon>Brachyura</taxon>
        <taxon>Eubrachyura</taxon>
        <taxon>Portunoidea</taxon>
        <taxon>Portunidae</taxon>
        <taxon>Portuninae</taxon>
        <taxon>Portunus</taxon>
    </lineage>
</organism>
<gene>
    <name evidence="1" type="ORF">E2C01_089142</name>
</gene>
<dbReference type="EMBL" id="VSRR010096889">
    <property type="protein sequence ID" value="MPC93992.1"/>
    <property type="molecule type" value="Genomic_DNA"/>
</dbReference>
<evidence type="ECO:0000313" key="1">
    <source>
        <dbReference type="EMBL" id="MPC93992.1"/>
    </source>
</evidence>
<accession>A0A5B7JCQ4</accession>
<dbReference type="AlphaFoldDB" id="A0A5B7JCQ4"/>
<proteinExistence type="predicted"/>
<keyword evidence="2" id="KW-1185">Reference proteome</keyword>
<comment type="caution">
    <text evidence="1">The sequence shown here is derived from an EMBL/GenBank/DDBJ whole genome shotgun (WGS) entry which is preliminary data.</text>
</comment>
<evidence type="ECO:0000313" key="2">
    <source>
        <dbReference type="Proteomes" id="UP000324222"/>
    </source>
</evidence>
<sequence length="97" mass="10425">MSGSLGLGLHFHLAGWRRIWFSGGFDRVGGAQDMNVKLAISITSDALQNISQMNPTLHCGIPTTAVSLSKQLKLMSPSETQSASLSNARPVHYHCTS</sequence>
<name>A0A5B7JCQ4_PORTR</name>
<reference evidence="1 2" key="1">
    <citation type="submission" date="2019-05" db="EMBL/GenBank/DDBJ databases">
        <title>Another draft genome of Portunus trituberculatus and its Hox gene families provides insights of decapod evolution.</title>
        <authorList>
            <person name="Jeong J.-H."/>
            <person name="Song I."/>
            <person name="Kim S."/>
            <person name="Choi T."/>
            <person name="Kim D."/>
            <person name="Ryu S."/>
            <person name="Kim W."/>
        </authorList>
    </citation>
    <scope>NUCLEOTIDE SEQUENCE [LARGE SCALE GENOMIC DNA]</scope>
    <source>
        <tissue evidence="1">Muscle</tissue>
    </source>
</reference>
<dbReference type="Proteomes" id="UP000324222">
    <property type="component" value="Unassembled WGS sequence"/>
</dbReference>